<dbReference type="GO" id="GO:0006310">
    <property type="term" value="P:DNA recombination"/>
    <property type="evidence" value="ECO:0007669"/>
    <property type="project" value="UniProtKB-KW"/>
</dbReference>
<evidence type="ECO:0000256" key="7">
    <source>
        <dbReference type="ARBA" id="ARBA00023172"/>
    </source>
</evidence>
<dbReference type="GO" id="GO:0000400">
    <property type="term" value="F:four-way junction DNA binding"/>
    <property type="evidence" value="ECO:0007669"/>
    <property type="project" value="InterPro"/>
</dbReference>
<evidence type="ECO:0000256" key="5">
    <source>
        <dbReference type="ARBA" id="ARBA00022801"/>
    </source>
</evidence>
<evidence type="ECO:0000256" key="1">
    <source>
        <dbReference type="ARBA" id="ARBA00001946"/>
    </source>
</evidence>
<keyword evidence="6" id="KW-0460">Magnesium</keyword>
<organism evidence="9">
    <name type="scientific">Bathycoccus sp. RCC716 virus 1</name>
    <dbReference type="NCBI Taxonomy" id="2530038"/>
    <lineage>
        <taxon>Viruses</taxon>
        <taxon>Varidnaviria</taxon>
        <taxon>Bamfordvirae</taxon>
        <taxon>Nucleocytoviricota</taxon>
        <taxon>Megaviricetes</taxon>
        <taxon>Algavirales</taxon>
        <taxon>Phycodnaviridae</taxon>
        <taxon>Prasinovirus</taxon>
    </lineage>
</organism>
<keyword evidence="4" id="KW-0227">DNA damage</keyword>
<keyword evidence="3" id="KW-0540">Nuclease</keyword>
<evidence type="ECO:0000256" key="6">
    <source>
        <dbReference type="ARBA" id="ARBA00022842"/>
    </source>
</evidence>
<dbReference type="EMBL" id="MK522035">
    <property type="protein sequence ID" value="QOR60267.1"/>
    <property type="molecule type" value="Genomic_DNA"/>
</dbReference>
<dbReference type="GO" id="GO:0016788">
    <property type="term" value="F:hydrolase activity, acting on ester bonds"/>
    <property type="evidence" value="ECO:0007669"/>
    <property type="project" value="InterPro"/>
</dbReference>
<reference evidence="9" key="1">
    <citation type="submission" date="2019-02" db="EMBL/GenBank/DDBJ databases">
        <authorList>
            <person name="Bachy C."/>
            <person name="Yung C.-M."/>
            <person name="Roux S."/>
            <person name="Sullivan M.B."/>
            <person name="Worden A.Z."/>
        </authorList>
    </citation>
    <scope>NUCLEOTIDE SEQUENCE</scope>
    <source>
        <strain evidence="9">BII-V1</strain>
    </source>
</reference>
<evidence type="ECO:0008006" key="10">
    <source>
        <dbReference type="Google" id="ProtNLM"/>
    </source>
</evidence>
<dbReference type="GO" id="GO:0000287">
    <property type="term" value="F:magnesium ion binding"/>
    <property type="evidence" value="ECO:0007669"/>
    <property type="project" value="InterPro"/>
</dbReference>
<keyword evidence="7" id="KW-0233">DNA recombination</keyword>
<dbReference type="Gene3D" id="3.30.420.10">
    <property type="entry name" value="Ribonuclease H-like superfamily/Ribonuclease H"/>
    <property type="match status" value="1"/>
</dbReference>
<accession>A0A7S6NY20</accession>
<dbReference type="GO" id="GO:0006281">
    <property type="term" value="P:DNA repair"/>
    <property type="evidence" value="ECO:0007669"/>
    <property type="project" value="UniProtKB-KW"/>
</dbReference>
<dbReference type="SUPFAM" id="SSF53098">
    <property type="entry name" value="Ribonuclease H-like"/>
    <property type="match status" value="1"/>
</dbReference>
<proteinExistence type="inferred from homology"/>
<protein>
    <recommendedName>
        <fullName evidence="10">Holliday junction resolvase</fullName>
    </recommendedName>
</protein>
<sequence>MILSIDVGIRNLAMCMLDETSNLIVQWDVSGVPPEHKDGLFVSLRDHLDDKPWVLQADTVLIEKQPDKNRKMKMVEHFLHAYFVIRNPKAETIIYDARFKIPDFAGPGKVMYTKRKKASIERCQQFIWNNTVNAHWIPIFNASKKKDDLADTVMQAISFTKRIEPVQSVSKKNKKLVPRKPNENQKRTRYSKSNLAYIYKNKTDAEVLENNKRFMKDLKRYYKSIDDLVKELV</sequence>
<dbReference type="InterPro" id="IPR012337">
    <property type="entry name" value="RNaseH-like_sf"/>
</dbReference>
<keyword evidence="5" id="KW-0378">Hydrolase</keyword>
<evidence type="ECO:0000256" key="3">
    <source>
        <dbReference type="ARBA" id="ARBA00022722"/>
    </source>
</evidence>
<comment type="cofactor">
    <cofactor evidence="1">
        <name>Mg(2+)</name>
        <dbReference type="ChEBI" id="CHEBI:18420"/>
    </cofactor>
</comment>
<evidence type="ECO:0000313" key="9">
    <source>
        <dbReference type="EMBL" id="QOR60267.1"/>
    </source>
</evidence>
<comment type="similarity">
    <text evidence="2">Belongs to the RuvC family. Poxviruses-type subfamily.</text>
</comment>
<dbReference type="GO" id="GO:0004518">
    <property type="term" value="F:nuclease activity"/>
    <property type="evidence" value="ECO:0007669"/>
    <property type="project" value="UniProtKB-KW"/>
</dbReference>
<dbReference type="InterPro" id="IPR036397">
    <property type="entry name" value="RNaseH_sf"/>
</dbReference>
<evidence type="ECO:0000256" key="2">
    <source>
        <dbReference type="ARBA" id="ARBA00008810"/>
    </source>
</evidence>
<dbReference type="Pfam" id="PF04848">
    <property type="entry name" value="Pox_A22"/>
    <property type="match status" value="1"/>
</dbReference>
<name>A0A7S6NY20_9PHYC</name>
<evidence type="ECO:0000256" key="4">
    <source>
        <dbReference type="ARBA" id="ARBA00022763"/>
    </source>
</evidence>
<keyword evidence="8" id="KW-0234">DNA repair</keyword>
<evidence type="ECO:0000256" key="8">
    <source>
        <dbReference type="ARBA" id="ARBA00023204"/>
    </source>
</evidence>
<dbReference type="InterPro" id="IPR006932">
    <property type="entry name" value="HJ-resolvase_A22"/>
</dbReference>